<evidence type="ECO:0008006" key="4">
    <source>
        <dbReference type="Google" id="ProtNLM"/>
    </source>
</evidence>
<comment type="caution">
    <text evidence="2">The sequence shown here is derived from an EMBL/GenBank/DDBJ whole genome shotgun (WGS) entry which is preliminary data.</text>
</comment>
<evidence type="ECO:0000313" key="2">
    <source>
        <dbReference type="EMBL" id="MDK7243036.1"/>
    </source>
</evidence>
<gene>
    <name evidence="2" type="ORF">QP451_08345</name>
</gene>
<evidence type="ECO:0000256" key="1">
    <source>
        <dbReference type="SAM" id="SignalP"/>
    </source>
</evidence>
<name>A0AAW6Y8R1_NEISU</name>
<sequence>MTKAKSLLATGILALFSATAFASPLPSEIYRPAGAHTIKADHQGNGEFEYEAEISGRHNSIPSLAKKVIAHARSKGFHVVESEIKHDDADLKFKRGKQELDVSIEDKGQGRIEYKADLDLDLDQN</sequence>
<feature type="chain" id="PRO_5043767696" description="PepSY domain-containing protein" evidence="1">
    <location>
        <begin position="23"/>
        <end position="125"/>
    </location>
</feature>
<dbReference type="AlphaFoldDB" id="A0AAW6Y8R1"/>
<accession>A0AAW6Y8R1</accession>
<dbReference type="Proteomes" id="UP001236303">
    <property type="component" value="Unassembled WGS sequence"/>
</dbReference>
<protein>
    <recommendedName>
        <fullName evidence="4">PepSY domain-containing protein</fullName>
    </recommendedName>
</protein>
<reference evidence="2" key="1">
    <citation type="submission" date="2023-05" db="EMBL/GenBank/DDBJ databases">
        <title>Cataloging the Phylogenetic Diversity of Human Bladder Bacteria.</title>
        <authorList>
            <person name="Du J."/>
        </authorList>
    </citation>
    <scope>NUCLEOTIDE SEQUENCE</scope>
    <source>
        <strain evidence="2">UMB1050</strain>
    </source>
</reference>
<dbReference type="EMBL" id="JASOPA010000008">
    <property type="protein sequence ID" value="MDK7243036.1"/>
    <property type="molecule type" value="Genomic_DNA"/>
</dbReference>
<organism evidence="2 3">
    <name type="scientific">Neisseria subflava</name>
    <dbReference type="NCBI Taxonomy" id="28449"/>
    <lineage>
        <taxon>Bacteria</taxon>
        <taxon>Pseudomonadati</taxon>
        <taxon>Pseudomonadota</taxon>
        <taxon>Betaproteobacteria</taxon>
        <taxon>Neisseriales</taxon>
        <taxon>Neisseriaceae</taxon>
        <taxon>Neisseria</taxon>
    </lineage>
</organism>
<evidence type="ECO:0000313" key="3">
    <source>
        <dbReference type="Proteomes" id="UP001236303"/>
    </source>
</evidence>
<feature type="signal peptide" evidence="1">
    <location>
        <begin position="1"/>
        <end position="22"/>
    </location>
</feature>
<proteinExistence type="predicted"/>
<dbReference type="RefSeq" id="WP_070826335.1">
    <property type="nucleotide sequence ID" value="NZ_JASOPA010000008.1"/>
</dbReference>
<keyword evidence="1" id="KW-0732">Signal</keyword>